<reference evidence="3" key="1">
    <citation type="submission" date="2022-11" db="UniProtKB">
        <authorList>
            <consortium name="WormBaseParasite"/>
        </authorList>
    </citation>
    <scope>IDENTIFICATION</scope>
</reference>
<organism evidence="2 3">
    <name type="scientific">Plectus sambesii</name>
    <dbReference type="NCBI Taxonomy" id="2011161"/>
    <lineage>
        <taxon>Eukaryota</taxon>
        <taxon>Metazoa</taxon>
        <taxon>Ecdysozoa</taxon>
        <taxon>Nematoda</taxon>
        <taxon>Chromadorea</taxon>
        <taxon>Plectida</taxon>
        <taxon>Plectina</taxon>
        <taxon>Plectoidea</taxon>
        <taxon>Plectidae</taxon>
        <taxon>Plectus</taxon>
    </lineage>
</organism>
<proteinExistence type="predicted"/>
<feature type="region of interest" description="Disordered" evidence="1">
    <location>
        <begin position="1"/>
        <end position="22"/>
    </location>
</feature>
<dbReference type="Proteomes" id="UP000887566">
    <property type="component" value="Unplaced"/>
</dbReference>
<name>A0A914X5X7_9BILA</name>
<evidence type="ECO:0000313" key="3">
    <source>
        <dbReference type="WBParaSite" id="PSAMB.scaffold663size44258.g7925.t1"/>
    </source>
</evidence>
<accession>A0A914X5X7</accession>
<keyword evidence="2" id="KW-1185">Reference proteome</keyword>
<dbReference type="AlphaFoldDB" id="A0A914X5X7"/>
<sequence length="88" mass="9887">MQREVRQGLAPRQVQPSREGFIMSQHRRYPALRTASQPPEVALTGLRPASTPALVPRTPFLPRPMARDQQKGRGDLISGPQAIFWTQT</sequence>
<evidence type="ECO:0000256" key="1">
    <source>
        <dbReference type="SAM" id="MobiDB-lite"/>
    </source>
</evidence>
<feature type="region of interest" description="Disordered" evidence="1">
    <location>
        <begin position="43"/>
        <end position="88"/>
    </location>
</feature>
<feature type="compositionally biased region" description="Basic and acidic residues" evidence="1">
    <location>
        <begin position="65"/>
        <end position="74"/>
    </location>
</feature>
<protein>
    <submittedName>
        <fullName evidence="3">Uncharacterized protein</fullName>
    </submittedName>
</protein>
<evidence type="ECO:0000313" key="2">
    <source>
        <dbReference type="Proteomes" id="UP000887566"/>
    </source>
</evidence>
<dbReference type="WBParaSite" id="PSAMB.scaffold663size44258.g7925.t1">
    <property type="protein sequence ID" value="PSAMB.scaffold663size44258.g7925.t1"/>
    <property type="gene ID" value="PSAMB.scaffold663size44258.g7925"/>
</dbReference>